<protein>
    <recommendedName>
        <fullName evidence="7">Endonuclease domain-containing 1 protein-like</fullName>
    </recommendedName>
</protein>
<dbReference type="Gene3D" id="3.40.570.10">
    <property type="entry name" value="Extracellular Endonuclease, subunit A"/>
    <property type="match status" value="1"/>
</dbReference>
<dbReference type="AlphaFoldDB" id="A0AAW2B8Y6"/>
<evidence type="ECO:0008006" key="7">
    <source>
        <dbReference type="Google" id="ProtNLM"/>
    </source>
</evidence>
<dbReference type="InterPro" id="IPR001604">
    <property type="entry name" value="Endo_G_ENPP1-like_dom"/>
</dbReference>
<dbReference type="InterPro" id="IPR044929">
    <property type="entry name" value="DNA/RNA_non-sp_Endonuclease_sf"/>
</dbReference>
<keyword evidence="1" id="KW-1133">Transmembrane helix</keyword>
<dbReference type="InterPro" id="IPR020821">
    <property type="entry name" value="ENPP1-3/EXOG-like_nuc-like"/>
</dbReference>
<evidence type="ECO:0000256" key="1">
    <source>
        <dbReference type="SAM" id="Phobius"/>
    </source>
</evidence>
<dbReference type="GO" id="GO:0003676">
    <property type="term" value="F:nucleic acid binding"/>
    <property type="evidence" value="ECO:0007669"/>
    <property type="project" value="InterPro"/>
</dbReference>
<accession>A0AAW2B8Y6</accession>
<evidence type="ECO:0000259" key="4">
    <source>
        <dbReference type="SMART" id="SM00892"/>
    </source>
</evidence>
<dbReference type="PANTHER" id="PTHR21472:SF30">
    <property type="entry name" value="ENDONUCLEASE DOMAIN-CONTAINING 1 PROTEIN-RELATED"/>
    <property type="match status" value="1"/>
</dbReference>
<keyword evidence="1" id="KW-0812">Transmembrane</keyword>
<dbReference type="InterPro" id="IPR044925">
    <property type="entry name" value="His-Me_finger_sf"/>
</dbReference>
<evidence type="ECO:0000313" key="6">
    <source>
        <dbReference type="Proteomes" id="UP001479290"/>
    </source>
</evidence>
<feature type="domain" description="DNA/RNA non-specific endonuclease/pyrophosphatase/phosphodiesterase" evidence="4">
    <location>
        <begin position="55"/>
        <end position="259"/>
    </location>
</feature>
<dbReference type="GO" id="GO:0016787">
    <property type="term" value="F:hydrolase activity"/>
    <property type="evidence" value="ECO:0007669"/>
    <property type="project" value="InterPro"/>
</dbReference>
<keyword evidence="6" id="KW-1185">Reference proteome</keyword>
<reference evidence="5 6" key="1">
    <citation type="submission" date="2024-05" db="EMBL/GenBank/DDBJ databases">
        <title>A high-quality chromosomal-level genome assembly of Topmouth culter (Culter alburnus).</title>
        <authorList>
            <person name="Zhao H."/>
        </authorList>
    </citation>
    <scope>NUCLEOTIDE SEQUENCE [LARGE SCALE GENOMIC DNA]</scope>
    <source>
        <strain evidence="5">CATC2023</strain>
        <tissue evidence="5">Muscle</tissue>
    </source>
</reference>
<keyword evidence="2" id="KW-0732">Signal</keyword>
<feature type="transmembrane region" description="Helical" evidence="1">
    <location>
        <begin position="280"/>
        <end position="302"/>
    </location>
</feature>
<dbReference type="SMART" id="SM00477">
    <property type="entry name" value="NUC"/>
    <property type="match status" value="1"/>
</dbReference>
<keyword evidence="1" id="KW-0472">Membrane</keyword>
<dbReference type="EMBL" id="JAWDJR010000001">
    <property type="protein sequence ID" value="KAK9980595.1"/>
    <property type="molecule type" value="Genomic_DNA"/>
</dbReference>
<feature type="chain" id="PRO_5043677081" description="Endonuclease domain-containing 1 protein-like" evidence="2">
    <location>
        <begin position="19"/>
        <end position="304"/>
    </location>
</feature>
<name>A0AAW2B8Y6_CULAL</name>
<feature type="signal peptide" evidence="2">
    <location>
        <begin position="1"/>
        <end position="18"/>
    </location>
</feature>
<dbReference type="SMART" id="SM00892">
    <property type="entry name" value="Endonuclease_NS"/>
    <property type="match status" value="1"/>
</dbReference>
<organism evidence="5 6">
    <name type="scientific">Culter alburnus</name>
    <name type="common">Topmouth culter</name>
    <dbReference type="NCBI Taxonomy" id="194366"/>
    <lineage>
        <taxon>Eukaryota</taxon>
        <taxon>Metazoa</taxon>
        <taxon>Chordata</taxon>
        <taxon>Craniata</taxon>
        <taxon>Vertebrata</taxon>
        <taxon>Euteleostomi</taxon>
        <taxon>Actinopterygii</taxon>
        <taxon>Neopterygii</taxon>
        <taxon>Teleostei</taxon>
        <taxon>Ostariophysi</taxon>
        <taxon>Cypriniformes</taxon>
        <taxon>Xenocyprididae</taxon>
        <taxon>Xenocypridinae</taxon>
        <taxon>Culter</taxon>
    </lineage>
</organism>
<evidence type="ECO:0000313" key="5">
    <source>
        <dbReference type="EMBL" id="KAK9980595.1"/>
    </source>
</evidence>
<feature type="domain" description="ENPP1-3/EXOG-like endonuclease/phosphodiesterase" evidence="3">
    <location>
        <begin position="56"/>
        <end position="271"/>
    </location>
</feature>
<dbReference type="InterPro" id="IPR039015">
    <property type="entry name" value="ENDOD1"/>
</dbReference>
<proteinExistence type="predicted"/>
<gene>
    <name evidence="5" type="ORF">ABG768_000188</name>
</gene>
<dbReference type="SUPFAM" id="SSF54060">
    <property type="entry name" value="His-Me finger endonucleases"/>
    <property type="match status" value="1"/>
</dbReference>
<comment type="caution">
    <text evidence="5">The sequence shown here is derived from an EMBL/GenBank/DDBJ whole genome shotgun (WGS) entry which is preliminary data.</text>
</comment>
<dbReference type="PANTHER" id="PTHR21472">
    <property type="entry name" value="ENDONUCLEASE DOMAIN-CONTAINING 1 PROTEIN ENDOD1"/>
    <property type="match status" value="1"/>
</dbReference>
<dbReference type="GO" id="GO:0046872">
    <property type="term" value="F:metal ion binding"/>
    <property type="evidence" value="ECO:0007669"/>
    <property type="project" value="InterPro"/>
</dbReference>
<evidence type="ECO:0000256" key="2">
    <source>
        <dbReference type="SAM" id="SignalP"/>
    </source>
</evidence>
<sequence length="304" mass="34539">MTLHLHVLMLFLLSVGSARVVPDFEKECGQFFAGGKSPTTFTGSQYKQICQNLNNRYYYATYYDTYNRIPVYSAYKFEGIMDCTRQNNWYIEPHLDDDKAGPSMASEGSVDIKLRGIHQALNGDYVKSGFHRGHLAPVYQAQPQDCTDATFTLTNAGPQNSSFNQGQWRVLEENIAKALSEQCLPKKYSVYIVTGVTPGTSKLKNRVNVPSHFWTAYCCLDQNNRCQISRGFIGVNENITPQNITVNDLKKELANLYKVTSFEVFDSSTVPPMKQKSKAFRINVTCSQFWFSFLCVLFLFYLPS</sequence>
<dbReference type="Pfam" id="PF01223">
    <property type="entry name" value="Endonuclease_NS"/>
    <property type="match status" value="1"/>
</dbReference>
<evidence type="ECO:0000259" key="3">
    <source>
        <dbReference type="SMART" id="SM00477"/>
    </source>
</evidence>
<dbReference type="Proteomes" id="UP001479290">
    <property type="component" value="Unassembled WGS sequence"/>
</dbReference>